<keyword evidence="6 11" id="KW-0547">Nucleotide-binding</keyword>
<evidence type="ECO:0000313" key="15">
    <source>
        <dbReference type="Proteomes" id="UP000004374"/>
    </source>
</evidence>
<dbReference type="GO" id="GO:0003677">
    <property type="term" value="F:DNA binding"/>
    <property type="evidence" value="ECO:0007669"/>
    <property type="project" value="InterPro"/>
</dbReference>
<dbReference type="GO" id="GO:0003887">
    <property type="term" value="F:DNA-directed DNA polymerase activity"/>
    <property type="evidence" value="ECO:0007669"/>
    <property type="project" value="UniProtKB-KW"/>
</dbReference>
<dbReference type="InterPro" id="IPR003593">
    <property type="entry name" value="AAA+_ATPase"/>
</dbReference>
<keyword evidence="9 11" id="KW-0239">DNA-directed DNA polymerase</keyword>
<dbReference type="GO" id="GO:0006261">
    <property type="term" value="P:DNA-templated DNA replication"/>
    <property type="evidence" value="ECO:0007669"/>
    <property type="project" value="TreeGrafter"/>
</dbReference>
<dbReference type="SUPFAM" id="SSF48019">
    <property type="entry name" value="post-AAA+ oligomerization domain-like"/>
    <property type="match status" value="1"/>
</dbReference>
<comment type="subunit">
    <text evidence="11">DNA polymerase III contains a core (composed of alpha, epsilon and theta chains) that associates with a tau subunit. This core dimerizes to form the POLIII' complex. PolIII' associates with the gamma complex (composed of gamma, delta, delta', psi and chi chains) and with the beta chain to form the complete DNA polymerase III complex.</text>
</comment>
<dbReference type="Gene3D" id="3.40.50.300">
    <property type="entry name" value="P-loop containing nucleotide triphosphate hydrolases"/>
    <property type="match status" value="1"/>
</dbReference>
<evidence type="ECO:0000256" key="8">
    <source>
        <dbReference type="ARBA" id="ARBA00022840"/>
    </source>
</evidence>
<dbReference type="NCBIfam" id="NF005942">
    <property type="entry name" value="PRK07994.1"/>
    <property type="match status" value="1"/>
</dbReference>
<comment type="caution">
    <text evidence="14">The sequence shown here is derived from an EMBL/GenBank/DDBJ whole genome shotgun (WGS) entry which is preliminary data.</text>
</comment>
<keyword evidence="3 11" id="KW-0548">Nucleotidyltransferase</keyword>
<comment type="function">
    <text evidence="11">DNA polymerase III is a complex, multichain enzyme responsible for most of the replicative synthesis in bacteria. This DNA polymerase also exhibits 3' to 5' exonuclease activity.</text>
</comment>
<dbReference type="Pfam" id="PF22608">
    <property type="entry name" value="DNAX_ATPase_lid"/>
    <property type="match status" value="1"/>
</dbReference>
<dbReference type="FunFam" id="1.10.8.60:FF:000013">
    <property type="entry name" value="DNA polymerase III subunit gamma/tau"/>
    <property type="match status" value="1"/>
</dbReference>
<feature type="region of interest" description="Disordered" evidence="12">
    <location>
        <begin position="416"/>
        <end position="450"/>
    </location>
</feature>
<feature type="compositionally biased region" description="Basic and acidic residues" evidence="12">
    <location>
        <begin position="513"/>
        <end position="522"/>
    </location>
</feature>
<feature type="region of interest" description="Disordered" evidence="12">
    <location>
        <begin position="480"/>
        <end position="536"/>
    </location>
</feature>
<accession>I1DZ82</accession>
<evidence type="ECO:0000256" key="1">
    <source>
        <dbReference type="ARBA" id="ARBA00006360"/>
    </source>
</evidence>
<gene>
    <name evidence="11 14" type="primary">dnaX</name>
    <name evidence="14" type="ORF">RNAN_2362</name>
</gene>
<dbReference type="OrthoDB" id="9810148at2"/>
<dbReference type="InterPro" id="IPR008921">
    <property type="entry name" value="DNA_pol3_clamp-load_cplx_C"/>
</dbReference>
<dbReference type="STRING" id="562729.RNAN_2362"/>
<evidence type="ECO:0000313" key="14">
    <source>
        <dbReference type="EMBL" id="GAB59360.1"/>
    </source>
</evidence>
<evidence type="ECO:0000259" key="13">
    <source>
        <dbReference type="SMART" id="SM00382"/>
    </source>
</evidence>
<proteinExistence type="inferred from homology"/>
<dbReference type="NCBIfam" id="TIGR02397">
    <property type="entry name" value="dnaX_nterm"/>
    <property type="match status" value="1"/>
</dbReference>
<dbReference type="SUPFAM" id="SSF52540">
    <property type="entry name" value="P-loop containing nucleoside triphosphate hydrolases"/>
    <property type="match status" value="1"/>
</dbReference>
<keyword evidence="5" id="KW-0479">Metal-binding</keyword>
<evidence type="ECO:0000256" key="2">
    <source>
        <dbReference type="ARBA" id="ARBA00022679"/>
    </source>
</evidence>
<dbReference type="InterPro" id="IPR027417">
    <property type="entry name" value="P-loop_NTPase"/>
</dbReference>
<dbReference type="RefSeq" id="WP_008221886.1">
    <property type="nucleotide sequence ID" value="NZ_BAFK01000012.1"/>
</dbReference>
<evidence type="ECO:0000256" key="3">
    <source>
        <dbReference type="ARBA" id="ARBA00022695"/>
    </source>
</evidence>
<dbReference type="Proteomes" id="UP000004374">
    <property type="component" value="Unassembled WGS sequence"/>
</dbReference>
<dbReference type="Pfam" id="PF12170">
    <property type="entry name" value="DNA_pol3_tau_5"/>
    <property type="match status" value="1"/>
</dbReference>
<dbReference type="PANTHER" id="PTHR11669:SF0">
    <property type="entry name" value="PROTEIN STICHEL-LIKE 2"/>
    <property type="match status" value="1"/>
</dbReference>
<dbReference type="SMART" id="SM00382">
    <property type="entry name" value="AAA"/>
    <property type="match status" value="1"/>
</dbReference>
<dbReference type="Gene3D" id="1.10.8.60">
    <property type="match status" value="1"/>
</dbReference>
<dbReference type="Gene3D" id="1.20.272.10">
    <property type="match status" value="1"/>
</dbReference>
<keyword evidence="15" id="KW-1185">Reference proteome</keyword>
<dbReference type="NCBIfam" id="NF004046">
    <property type="entry name" value="PRK05563.1"/>
    <property type="match status" value="1"/>
</dbReference>
<reference evidence="14 15" key="1">
    <citation type="journal article" date="2012" name="J. Bacteriol.">
        <title>Genome Sequence of the Protease-Producing Bacterium Rheinheimera nanhaiensis E407-8T, Isolated from Deep-Sea Sediment of the South China Sea.</title>
        <authorList>
            <person name="Zhang X.-Y."/>
            <person name="Zhang Y.-J."/>
            <person name="Qin Q.-L."/>
            <person name="Xie B.-B."/>
            <person name="Chen X.-L."/>
            <person name="Zhou B.-C."/>
            <person name="Zhang Y.-Z."/>
        </authorList>
    </citation>
    <scope>NUCLEOTIDE SEQUENCE [LARGE SCALE GENOMIC DNA]</scope>
    <source>
        <strain evidence="14 15">E407-8</strain>
    </source>
</reference>
<keyword evidence="2 11" id="KW-0808">Transferase</keyword>
<keyword evidence="7" id="KW-0862">Zinc</keyword>
<dbReference type="InterPro" id="IPR022754">
    <property type="entry name" value="DNA_pol_III_gamma-3"/>
</dbReference>
<dbReference type="GO" id="GO:0005524">
    <property type="term" value="F:ATP binding"/>
    <property type="evidence" value="ECO:0007669"/>
    <property type="project" value="UniProtKB-KW"/>
</dbReference>
<dbReference type="InterPro" id="IPR012763">
    <property type="entry name" value="DNA_pol_III_sug/sutau_N"/>
</dbReference>
<dbReference type="AlphaFoldDB" id="I1DZ82"/>
<organism evidence="14 15">
    <name type="scientific">Rheinheimera nanhaiensis E407-8</name>
    <dbReference type="NCBI Taxonomy" id="562729"/>
    <lineage>
        <taxon>Bacteria</taxon>
        <taxon>Pseudomonadati</taxon>
        <taxon>Pseudomonadota</taxon>
        <taxon>Gammaproteobacteria</taxon>
        <taxon>Chromatiales</taxon>
        <taxon>Chromatiaceae</taxon>
        <taxon>Rheinheimera</taxon>
    </lineage>
</organism>
<dbReference type="Gene3D" id="3.30.300.150">
    <property type="entry name" value="DNA polymerase III, tau subunit, domain V"/>
    <property type="match status" value="1"/>
</dbReference>
<keyword evidence="4 11" id="KW-0235">DNA replication</keyword>
<dbReference type="Pfam" id="PF13177">
    <property type="entry name" value="DNA_pol3_delta2"/>
    <property type="match status" value="1"/>
</dbReference>
<evidence type="ECO:0000256" key="12">
    <source>
        <dbReference type="SAM" id="MobiDB-lite"/>
    </source>
</evidence>
<dbReference type="CDD" id="cd00009">
    <property type="entry name" value="AAA"/>
    <property type="match status" value="1"/>
</dbReference>
<evidence type="ECO:0000256" key="4">
    <source>
        <dbReference type="ARBA" id="ARBA00022705"/>
    </source>
</evidence>
<dbReference type="InterPro" id="IPR021029">
    <property type="entry name" value="DNA_pol_III_tau_dom-5"/>
</dbReference>
<sequence length="728" mass="79004">MSYQVLARKWRPQHFSRLVGQDHVKTALGNALSNNRLHHAYLFTGTRGVGKTTIARIFAKSLNCEQGVTATPCGQCSACTEIDAGNFVDLLEIDAASRTKVEDTRDLLDNVQYAPSRGRFKVYLIDEVHMLSKHSFNALLKTLEEPPPHVKFLLATTDPQKLPVTVLSRCLQFNLLALSPAQIEQHLTYVLNEEHISFEQAALALLSRAAKGSLRDSLSLTDQAIAQTNGNITLDAVRTMLGLLDQSWAQQLLQALIARDITLLQQQLAALVQQQSNFAQVLDDMLSLLHLAALAQLSQQAAAFSQQQAFVKTLADSLAPAQIQLYYQLLISGKKELPYAPDPLTGLEMALLRAMAFVPEGKTAVAAPTSGVVMPAMSSLTPPAPAAQHQPTQAVQALAAQHGPDTAESGIVTQSEVTQSEVTQSEVTQSEVSQGVNQTKAGQNTDTSTAAITANDELQLDAATARIMARRGVQLNAPISGKPVVVNPTEPSQSTPSQQGPDSIVPAAPEAPAPKKFERPEAPEQPASEYTLAPEQNDAAYDDRLVAEDTAIADDTEDADSAAYAAVSDALWQQYEQDAPAQTEALLPFDGSIDEQNFSVRFAAQVDAWAARVETLDTGGLSRLFLLNAAAEQNGNQLTLRVAQSQQHLDSPAFRTKLQQVLEASFNLPLQVVIQYQPEVAQSPLAIQQRIVQERLAYVSRLLQQDEKVQQLQQLFNAELLTDTIVVN</sequence>
<dbReference type="InterPro" id="IPR045085">
    <property type="entry name" value="HLD_clamp_pol_III_gamma_tau"/>
</dbReference>
<dbReference type="EC" id="2.7.7.7" evidence="11"/>
<dbReference type="GO" id="GO:0009360">
    <property type="term" value="C:DNA polymerase III complex"/>
    <property type="evidence" value="ECO:0007669"/>
    <property type="project" value="InterPro"/>
</dbReference>
<dbReference type="InterPro" id="IPR050238">
    <property type="entry name" value="DNA_Rep/Repair_Clamp_Loader"/>
</dbReference>
<name>I1DZ82_9GAMM</name>
<evidence type="ECO:0000256" key="11">
    <source>
        <dbReference type="RuleBase" id="RU364063"/>
    </source>
</evidence>
<evidence type="ECO:0000256" key="10">
    <source>
        <dbReference type="ARBA" id="ARBA00049244"/>
    </source>
</evidence>
<dbReference type="PANTHER" id="PTHR11669">
    <property type="entry name" value="REPLICATION FACTOR C / DNA POLYMERASE III GAMMA-TAU SUBUNIT"/>
    <property type="match status" value="1"/>
</dbReference>
<comment type="similarity">
    <text evidence="1 11">Belongs to the DnaX/STICHEL family.</text>
</comment>
<evidence type="ECO:0000256" key="6">
    <source>
        <dbReference type="ARBA" id="ARBA00022741"/>
    </source>
</evidence>
<dbReference type="CDD" id="cd18137">
    <property type="entry name" value="HLD_clamp_pol_III_gamma_tau"/>
    <property type="match status" value="1"/>
</dbReference>
<dbReference type="GO" id="GO:0046872">
    <property type="term" value="F:metal ion binding"/>
    <property type="evidence" value="ECO:0007669"/>
    <property type="project" value="UniProtKB-KW"/>
</dbReference>
<protein>
    <recommendedName>
        <fullName evidence="11">DNA polymerase III subunit gamma/tau</fullName>
        <ecNumber evidence="11">2.7.7.7</ecNumber>
    </recommendedName>
</protein>
<keyword evidence="8 11" id="KW-0067">ATP-binding</keyword>
<evidence type="ECO:0000256" key="5">
    <source>
        <dbReference type="ARBA" id="ARBA00022723"/>
    </source>
</evidence>
<dbReference type="FunFam" id="3.40.50.300:FF:000014">
    <property type="entry name" value="DNA polymerase III subunit gamma/tau"/>
    <property type="match status" value="1"/>
</dbReference>
<evidence type="ECO:0000256" key="7">
    <source>
        <dbReference type="ARBA" id="ARBA00022833"/>
    </source>
</evidence>
<feature type="compositionally biased region" description="Polar residues" evidence="12">
    <location>
        <begin position="489"/>
        <end position="501"/>
    </location>
</feature>
<dbReference type="EMBL" id="BAFK01000012">
    <property type="protein sequence ID" value="GAB59360.1"/>
    <property type="molecule type" value="Genomic_DNA"/>
</dbReference>
<feature type="domain" description="AAA+ ATPase" evidence="13">
    <location>
        <begin position="37"/>
        <end position="178"/>
    </location>
</feature>
<dbReference type="InterPro" id="IPR038249">
    <property type="entry name" value="PolIII_tau_V_sf"/>
</dbReference>
<evidence type="ECO:0000256" key="9">
    <source>
        <dbReference type="ARBA" id="ARBA00022932"/>
    </source>
</evidence>
<comment type="catalytic activity">
    <reaction evidence="10 11">
        <text>DNA(n) + a 2'-deoxyribonucleoside 5'-triphosphate = DNA(n+1) + diphosphate</text>
        <dbReference type="Rhea" id="RHEA:22508"/>
        <dbReference type="Rhea" id="RHEA-COMP:17339"/>
        <dbReference type="Rhea" id="RHEA-COMP:17340"/>
        <dbReference type="ChEBI" id="CHEBI:33019"/>
        <dbReference type="ChEBI" id="CHEBI:61560"/>
        <dbReference type="ChEBI" id="CHEBI:173112"/>
        <dbReference type="EC" id="2.7.7.7"/>
    </reaction>
</comment>
<dbReference type="Pfam" id="PF12169">
    <property type="entry name" value="DNA_pol3_gamma3"/>
    <property type="match status" value="1"/>
</dbReference>